<dbReference type="PANTHER" id="PTHR42691">
    <property type="entry name" value="ASPARTATE AMINOTRANSFERASE YHDR-RELATED"/>
    <property type="match status" value="1"/>
</dbReference>
<dbReference type="Gene3D" id="3.90.1150.10">
    <property type="entry name" value="Aspartate Aminotransferase, domain 1"/>
    <property type="match status" value="2"/>
</dbReference>
<dbReference type="InterPro" id="IPR015422">
    <property type="entry name" value="PyrdxlP-dep_Trfase_small"/>
</dbReference>
<dbReference type="EMBL" id="JACOPP010000009">
    <property type="protein sequence ID" value="MBC5733764.1"/>
    <property type="molecule type" value="Genomic_DNA"/>
</dbReference>
<dbReference type="InterPro" id="IPR004838">
    <property type="entry name" value="NHTrfase_class1_PyrdxlP-BS"/>
</dbReference>
<dbReference type="Pfam" id="PF00155">
    <property type="entry name" value="Aminotran_1_2"/>
    <property type="match status" value="1"/>
</dbReference>
<gene>
    <name evidence="3" type="ORF">H8S57_08475</name>
</gene>
<comment type="similarity">
    <text evidence="1">Belongs to the class-I pyridoxal-phosphate-dependent aminotransferase family.</text>
</comment>
<dbReference type="Gene3D" id="3.40.640.10">
    <property type="entry name" value="Type I PLP-dependent aspartate aminotransferase-like (Major domain)"/>
    <property type="match status" value="1"/>
</dbReference>
<dbReference type="InterPro" id="IPR015424">
    <property type="entry name" value="PyrdxlP-dep_Trfase"/>
</dbReference>
<proteinExistence type="inferred from homology"/>
<keyword evidence="4" id="KW-1185">Reference proteome</keyword>
<evidence type="ECO:0000313" key="4">
    <source>
        <dbReference type="Proteomes" id="UP000661435"/>
    </source>
</evidence>
<accession>A0A8J6JEH9</accession>
<feature type="domain" description="Aminotransferase class I/classII large" evidence="2">
    <location>
        <begin position="35"/>
        <end position="383"/>
    </location>
</feature>
<reference evidence="3" key="1">
    <citation type="submission" date="2020-08" db="EMBL/GenBank/DDBJ databases">
        <title>Genome public.</title>
        <authorList>
            <person name="Liu C."/>
            <person name="Sun Q."/>
        </authorList>
    </citation>
    <scope>NUCLEOTIDE SEQUENCE</scope>
    <source>
        <strain evidence="3">NSJ-51</strain>
    </source>
</reference>
<dbReference type="PROSITE" id="PS00105">
    <property type="entry name" value="AA_TRANSFER_CLASS_1"/>
    <property type="match status" value="1"/>
</dbReference>
<protein>
    <recommendedName>
        <fullName evidence="1">Aminotransferase</fullName>
        <ecNumber evidence="1">2.6.1.-</ecNumber>
    </recommendedName>
</protein>
<dbReference type="GO" id="GO:0030170">
    <property type="term" value="F:pyridoxal phosphate binding"/>
    <property type="evidence" value="ECO:0007669"/>
    <property type="project" value="InterPro"/>
</dbReference>
<dbReference type="EC" id="2.6.1.-" evidence="1"/>
<dbReference type="CDD" id="cd00609">
    <property type="entry name" value="AAT_like"/>
    <property type="match status" value="1"/>
</dbReference>
<dbReference type="RefSeq" id="WP_186907652.1">
    <property type="nucleotide sequence ID" value="NZ_JACOPP010000009.1"/>
</dbReference>
<comment type="caution">
    <text evidence="3">The sequence shown here is derived from an EMBL/GenBank/DDBJ whole genome shotgun (WGS) entry which is preliminary data.</text>
</comment>
<evidence type="ECO:0000259" key="2">
    <source>
        <dbReference type="Pfam" id="PF00155"/>
    </source>
</evidence>
<keyword evidence="1 3" id="KW-0032">Aminotransferase</keyword>
<sequence length="397" mass="43085">MVSEHMVKLGMNRNIMREIFEHGKRRAKVVGAGNVLDFSLGNPSVPPPAKVNDTIRAVLDGPLHDSVHAYTSAPGDQGCRDAIAASLTHRFGVFCTGDELYLTVGAAAALCCCLFGLHTPGDEFIVIVPYFTEYRVFIESAGAKAVEVPAAPGTFDLDLAAIEAAIGPNTKGILINSPNNPAGVVYPAATIRGLADLLRRKSSEFGNPIYLISDEPYREVVYDGVEVPWLPAYYENTLVCYSYSKCLSLPGERIGYVLVPQSAEDWARVYAAVAGAGRGIGYINAPSLFQHVAAACDGLTADLSVYETNRNRLYRGLTEMGYTCVKPDGTFYLIFQAPDLDSMAFSKRAMKYDLLVAPTDTFGCPGYLRVAFCVDTGRVEKALPVFRRLAQEYGLCK</sequence>
<name>A0A8J6JEH9_9FIRM</name>
<evidence type="ECO:0000256" key="1">
    <source>
        <dbReference type="RuleBase" id="RU000481"/>
    </source>
</evidence>
<dbReference type="Proteomes" id="UP000661435">
    <property type="component" value="Unassembled WGS sequence"/>
</dbReference>
<dbReference type="GO" id="GO:0008483">
    <property type="term" value="F:transaminase activity"/>
    <property type="evidence" value="ECO:0007669"/>
    <property type="project" value="UniProtKB-KW"/>
</dbReference>
<dbReference type="NCBIfam" id="NF005305">
    <property type="entry name" value="PRK06836.1"/>
    <property type="match status" value="1"/>
</dbReference>
<dbReference type="AlphaFoldDB" id="A0A8J6JEH9"/>
<keyword evidence="1" id="KW-0808">Transferase</keyword>
<dbReference type="PANTHER" id="PTHR42691:SF1">
    <property type="entry name" value="ASPARTATE AMINOTRANSFERASE YHDR-RELATED"/>
    <property type="match status" value="1"/>
</dbReference>
<dbReference type="InterPro" id="IPR004839">
    <property type="entry name" value="Aminotransferase_I/II_large"/>
</dbReference>
<evidence type="ECO:0000313" key="3">
    <source>
        <dbReference type="EMBL" id="MBC5733764.1"/>
    </source>
</evidence>
<comment type="cofactor">
    <cofactor evidence="1">
        <name>pyridoxal 5'-phosphate</name>
        <dbReference type="ChEBI" id="CHEBI:597326"/>
    </cofactor>
</comment>
<dbReference type="InterPro" id="IPR015421">
    <property type="entry name" value="PyrdxlP-dep_Trfase_major"/>
</dbReference>
<organism evidence="3 4">
    <name type="scientific">Lawsonibacter hominis</name>
    <dbReference type="NCBI Taxonomy" id="2763053"/>
    <lineage>
        <taxon>Bacteria</taxon>
        <taxon>Bacillati</taxon>
        <taxon>Bacillota</taxon>
        <taxon>Clostridia</taxon>
        <taxon>Eubacteriales</taxon>
        <taxon>Oscillospiraceae</taxon>
        <taxon>Lawsonibacter</taxon>
    </lineage>
</organism>
<dbReference type="SUPFAM" id="SSF53383">
    <property type="entry name" value="PLP-dependent transferases"/>
    <property type="match status" value="1"/>
</dbReference>